<keyword evidence="3" id="KW-1185">Reference proteome</keyword>
<evidence type="ECO:0008006" key="4">
    <source>
        <dbReference type="Google" id="ProtNLM"/>
    </source>
</evidence>
<accession>A0AAW0GQM3</accession>
<evidence type="ECO:0000313" key="3">
    <source>
        <dbReference type="Proteomes" id="UP001385951"/>
    </source>
</evidence>
<gene>
    <name evidence="2" type="ORF">QCA50_000344</name>
</gene>
<proteinExistence type="predicted"/>
<name>A0AAW0GQM3_9APHY</name>
<dbReference type="Proteomes" id="UP001385951">
    <property type="component" value="Unassembled WGS sequence"/>
</dbReference>
<comment type="caution">
    <text evidence="2">The sequence shown here is derived from an EMBL/GenBank/DDBJ whole genome shotgun (WGS) entry which is preliminary data.</text>
</comment>
<dbReference type="AlphaFoldDB" id="A0AAW0GQM3"/>
<protein>
    <recommendedName>
        <fullName evidence="4">Secreted protein</fullName>
    </recommendedName>
</protein>
<feature type="chain" id="PRO_5043519336" description="Secreted protein" evidence="1">
    <location>
        <begin position="18"/>
        <end position="76"/>
    </location>
</feature>
<evidence type="ECO:0000313" key="2">
    <source>
        <dbReference type="EMBL" id="KAK7695708.1"/>
    </source>
</evidence>
<reference evidence="2 3" key="1">
    <citation type="submission" date="2022-09" db="EMBL/GenBank/DDBJ databases">
        <authorList>
            <person name="Palmer J.M."/>
        </authorList>
    </citation>
    <scope>NUCLEOTIDE SEQUENCE [LARGE SCALE GENOMIC DNA]</scope>
    <source>
        <strain evidence="2 3">DSM 7382</strain>
    </source>
</reference>
<evidence type="ECO:0000256" key="1">
    <source>
        <dbReference type="SAM" id="SignalP"/>
    </source>
</evidence>
<sequence length="76" mass="8025">MAAMVAATVTLTIMAEGLTPIPATTHMVGTMIREGDITTRPAIMAMDTTLPHQATRTATTEAMVLTMARPGTSTHR</sequence>
<dbReference type="EMBL" id="JASBNA010000001">
    <property type="protein sequence ID" value="KAK7695708.1"/>
    <property type="molecule type" value="Genomic_DNA"/>
</dbReference>
<organism evidence="2 3">
    <name type="scientific">Cerrena zonata</name>
    <dbReference type="NCBI Taxonomy" id="2478898"/>
    <lineage>
        <taxon>Eukaryota</taxon>
        <taxon>Fungi</taxon>
        <taxon>Dikarya</taxon>
        <taxon>Basidiomycota</taxon>
        <taxon>Agaricomycotina</taxon>
        <taxon>Agaricomycetes</taxon>
        <taxon>Polyporales</taxon>
        <taxon>Cerrenaceae</taxon>
        <taxon>Cerrena</taxon>
    </lineage>
</organism>
<feature type="signal peptide" evidence="1">
    <location>
        <begin position="1"/>
        <end position="17"/>
    </location>
</feature>
<keyword evidence="1" id="KW-0732">Signal</keyword>